<keyword evidence="9" id="KW-0479">Metal-binding</keyword>
<dbReference type="Pfam" id="PF00571">
    <property type="entry name" value="CBS"/>
    <property type="match status" value="1"/>
</dbReference>
<feature type="transmembrane region" description="Helical" evidence="9">
    <location>
        <begin position="266"/>
        <end position="289"/>
    </location>
</feature>
<dbReference type="Gene3D" id="3.10.580.10">
    <property type="entry name" value="CBS-domain"/>
    <property type="match status" value="1"/>
</dbReference>
<dbReference type="PROSITE" id="PS51371">
    <property type="entry name" value="CBS"/>
    <property type="match status" value="1"/>
</dbReference>
<keyword evidence="7 9" id="KW-0472">Membrane</keyword>
<dbReference type="Pfam" id="PF01769">
    <property type="entry name" value="MgtE"/>
    <property type="match status" value="1"/>
</dbReference>
<protein>
    <recommendedName>
        <fullName evidence="9">Magnesium transporter MgtE</fullName>
    </recommendedName>
</protein>
<comment type="function">
    <text evidence="9">Acts as a magnesium transporter.</text>
</comment>
<evidence type="ECO:0000256" key="7">
    <source>
        <dbReference type="ARBA" id="ARBA00023136"/>
    </source>
</evidence>
<keyword evidence="5 9" id="KW-0460">Magnesium</keyword>
<dbReference type="SMART" id="SM00116">
    <property type="entry name" value="CBS"/>
    <property type="match status" value="1"/>
</dbReference>
<evidence type="ECO:0000256" key="6">
    <source>
        <dbReference type="ARBA" id="ARBA00022989"/>
    </source>
</evidence>
<dbReference type="SUPFAM" id="SSF161093">
    <property type="entry name" value="MgtE membrane domain-like"/>
    <property type="match status" value="1"/>
</dbReference>
<dbReference type="InterPro" id="IPR036739">
    <property type="entry name" value="SLC41_membr_dom_sf"/>
</dbReference>
<dbReference type="SUPFAM" id="SSF54631">
    <property type="entry name" value="CBS-domain pair"/>
    <property type="match status" value="1"/>
</dbReference>
<dbReference type="Gene3D" id="1.10.357.20">
    <property type="entry name" value="SLC41 divalent cation transporters, integral membrane domain"/>
    <property type="match status" value="1"/>
</dbReference>
<dbReference type="Proteomes" id="UP000198668">
    <property type="component" value="Unassembled WGS sequence"/>
</dbReference>
<sequence length="291" mass="31853">MPCIKKTIYTLYVTSTHEKFVGVLSLRELFSAPEEATIEEVMHTDLVSVNVQEDQEQAAQKFKKYDFIALPVVDTKDRLVGIITVDDIIDVIELETTEDFQRMAAVGSSEESYMDASIFSLVKNRIGWLLILMVSATFTGGIIGRFEHTLQSIAALNMFIPMLMDTGGNAGNQSSTLITRGLATGDIHTGDFLKVLFKGFSISIIAGIILSIVSFIKLMTIEKVGFMIAMIVSLTLIFTVMMAKLVGGMLPIIAQKMKMDPAVMSGPLITTVVDALSLFIYFTIANALLGL</sequence>
<proteinExistence type="inferred from homology"/>
<accession>A0A1I3AQ17</accession>
<organism evidence="11 12">
    <name type="scientific">Pisciglobus halotolerans</name>
    <dbReference type="NCBI Taxonomy" id="745365"/>
    <lineage>
        <taxon>Bacteria</taxon>
        <taxon>Bacillati</taxon>
        <taxon>Bacillota</taxon>
        <taxon>Bacilli</taxon>
        <taxon>Lactobacillales</taxon>
        <taxon>Carnobacteriaceae</taxon>
    </lineage>
</organism>
<name>A0A1I3AQ17_9LACT</name>
<dbReference type="InterPro" id="IPR046342">
    <property type="entry name" value="CBS_dom_sf"/>
</dbReference>
<feature type="transmembrane region" description="Helical" evidence="9">
    <location>
        <begin position="126"/>
        <end position="146"/>
    </location>
</feature>
<reference evidence="11 12" key="1">
    <citation type="submission" date="2016-10" db="EMBL/GenBank/DDBJ databases">
        <authorList>
            <person name="de Groot N.N."/>
        </authorList>
    </citation>
    <scope>NUCLEOTIDE SEQUENCE [LARGE SCALE GENOMIC DNA]</scope>
    <source>
        <strain evidence="11 12">DSM 27630</strain>
    </source>
</reference>
<keyword evidence="12" id="KW-1185">Reference proteome</keyword>
<dbReference type="CDD" id="cd04606">
    <property type="entry name" value="CBS_pair_Mg_transporter"/>
    <property type="match status" value="1"/>
</dbReference>
<keyword evidence="6 9" id="KW-1133">Transmembrane helix</keyword>
<gene>
    <name evidence="11" type="ORF">SAMN04489868_101120</name>
</gene>
<evidence type="ECO:0000256" key="8">
    <source>
        <dbReference type="PROSITE-ProRule" id="PRU00703"/>
    </source>
</evidence>
<keyword evidence="4 9" id="KW-0812">Transmembrane</keyword>
<keyword evidence="8" id="KW-0129">CBS domain</keyword>
<dbReference type="InterPro" id="IPR006667">
    <property type="entry name" value="SLC41_membr_dom"/>
</dbReference>
<dbReference type="InterPro" id="IPR000644">
    <property type="entry name" value="CBS_dom"/>
</dbReference>
<dbReference type="NCBIfam" id="TIGR00400">
    <property type="entry name" value="mgtE"/>
    <property type="match status" value="1"/>
</dbReference>
<feature type="domain" description="CBS" evidence="10">
    <location>
        <begin position="42"/>
        <end position="98"/>
    </location>
</feature>
<comment type="subcellular location">
    <subcellularLocation>
        <location evidence="9">Cell membrane</location>
        <topology evidence="9">Multi-pass membrane protein</topology>
    </subcellularLocation>
    <subcellularLocation>
        <location evidence="1">Membrane</location>
        <topology evidence="1">Multi-pass membrane protein</topology>
    </subcellularLocation>
</comment>
<dbReference type="GO" id="GO:0015095">
    <property type="term" value="F:magnesium ion transmembrane transporter activity"/>
    <property type="evidence" value="ECO:0007669"/>
    <property type="project" value="UniProtKB-UniRule"/>
</dbReference>
<keyword evidence="3 9" id="KW-0813">Transport</keyword>
<evidence type="ECO:0000256" key="9">
    <source>
        <dbReference type="RuleBase" id="RU362011"/>
    </source>
</evidence>
<evidence type="ECO:0000259" key="10">
    <source>
        <dbReference type="PROSITE" id="PS51371"/>
    </source>
</evidence>
<keyword evidence="9" id="KW-1003">Cell membrane</keyword>
<evidence type="ECO:0000256" key="3">
    <source>
        <dbReference type="ARBA" id="ARBA00022448"/>
    </source>
</evidence>
<evidence type="ECO:0000313" key="11">
    <source>
        <dbReference type="EMBL" id="SFH52155.1"/>
    </source>
</evidence>
<dbReference type="AlphaFoldDB" id="A0A1I3AQ17"/>
<dbReference type="EMBL" id="FOQE01000001">
    <property type="protein sequence ID" value="SFH52155.1"/>
    <property type="molecule type" value="Genomic_DNA"/>
</dbReference>
<evidence type="ECO:0000313" key="12">
    <source>
        <dbReference type="Proteomes" id="UP000198668"/>
    </source>
</evidence>
<comment type="subunit">
    <text evidence="9">Homodimer.</text>
</comment>
<comment type="caution">
    <text evidence="9">Lacks conserved residue(s) required for the propagation of feature annotation.</text>
</comment>
<evidence type="ECO:0000256" key="1">
    <source>
        <dbReference type="ARBA" id="ARBA00004141"/>
    </source>
</evidence>
<dbReference type="InterPro" id="IPR006669">
    <property type="entry name" value="MgtE_transporter"/>
</dbReference>
<evidence type="ECO:0000256" key="5">
    <source>
        <dbReference type="ARBA" id="ARBA00022842"/>
    </source>
</evidence>
<evidence type="ECO:0000256" key="2">
    <source>
        <dbReference type="ARBA" id="ARBA00009749"/>
    </source>
</evidence>
<feature type="transmembrane region" description="Helical" evidence="9">
    <location>
        <begin position="228"/>
        <end position="254"/>
    </location>
</feature>
<comment type="similarity">
    <text evidence="2 9">Belongs to the SLC41A transporter family.</text>
</comment>
<dbReference type="PANTHER" id="PTHR43773">
    <property type="entry name" value="MAGNESIUM TRANSPORTER MGTE"/>
    <property type="match status" value="1"/>
</dbReference>
<dbReference type="GO" id="GO:0046872">
    <property type="term" value="F:metal ion binding"/>
    <property type="evidence" value="ECO:0007669"/>
    <property type="project" value="UniProtKB-KW"/>
</dbReference>
<feature type="transmembrane region" description="Helical" evidence="9">
    <location>
        <begin position="195"/>
        <end position="216"/>
    </location>
</feature>
<dbReference type="PANTHER" id="PTHR43773:SF1">
    <property type="entry name" value="MAGNESIUM TRANSPORTER MGTE"/>
    <property type="match status" value="1"/>
</dbReference>
<dbReference type="GO" id="GO:0005886">
    <property type="term" value="C:plasma membrane"/>
    <property type="evidence" value="ECO:0007669"/>
    <property type="project" value="UniProtKB-SubCell"/>
</dbReference>
<evidence type="ECO:0000256" key="4">
    <source>
        <dbReference type="ARBA" id="ARBA00022692"/>
    </source>
</evidence>